<comment type="caution">
    <text evidence="3">The sequence shown here is derived from an EMBL/GenBank/DDBJ whole genome shotgun (WGS) entry which is preliminary data.</text>
</comment>
<dbReference type="PANTHER" id="PTHR43244:SF1">
    <property type="entry name" value="5,10-METHYLENETETRAHYDROMETHANOPTERIN REDUCTASE"/>
    <property type="match status" value="1"/>
</dbReference>
<organism evidence="3 4">
    <name type="scientific">Mycolicibacterium brisbanense</name>
    <dbReference type="NCBI Taxonomy" id="146020"/>
    <lineage>
        <taxon>Bacteria</taxon>
        <taxon>Bacillati</taxon>
        <taxon>Actinomycetota</taxon>
        <taxon>Actinomycetes</taxon>
        <taxon>Mycobacteriales</taxon>
        <taxon>Mycobacteriaceae</taxon>
        <taxon>Mycolicibacterium</taxon>
    </lineage>
</organism>
<dbReference type="EMBL" id="BCSX01000001">
    <property type="protein sequence ID" value="GAS85926.1"/>
    <property type="molecule type" value="Genomic_DNA"/>
</dbReference>
<dbReference type="Gene3D" id="3.20.20.30">
    <property type="entry name" value="Luciferase-like domain"/>
    <property type="match status" value="1"/>
</dbReference>
<gene>
    <name evidence="3" type="ORF">RMCB_0022</name>
</gene>
<proteinExistence type="predicted"/>
<reference evidence="4" key="1">
    <citation type="journal article" date="2016" name="Genome Announc.">
        <title>Draft Genome Sequences of Five Rapidly Growing Mycobacterium Species, M. thermoresistibile, M. fortuitum subsp. acetamidolyticum, M. canariasense, M. brisbanense, and M. novocastrense.</title>
        <authorList>
            <person name="Katahira K."/>
            <person name="Ogura Y."/>
            <person name="Gotoh Y."/>
            <person name="Hayashi T."/>
        </authorList>
    </citation>
    <scope>NUCLEOTIDE SEQUENCE [LARGE SCALE GENOMIC DNA]</scope>
    <source>
        <strain evidence="4">JCM15654</strain>
    </source>
</reference>
<evidence type="ECO:0000313" key="3">
    <source>
        <dbReference type="EMBL" id="GAS85926.1"/>
    </source>
</evidence>
<dbReference type="InterPro" id="IPR011251">
    <property type="entry name" value="Luciferase-like_dom"/>
</dbReference>
<protein>
    <submittedName>
        <fullName evidence="3">Putative FMNH2-utilizing oxygenase</fullName>
    </submittedName>
</protein>
<feature type="domain" description="Luciferase-like" evidence="2">
    <location>
        <begin position="22"/>
        <end position="232"/>
    </location>
</feature>
<dbReference type="RefSeq" id="WP_062827131.1">
    <property type="nucleotide sequence ID" value="NZ_BCSX01000001.1"/>
</dbReference>
<keyword evidence="1" id="KW-0560">Oxidoreductase</keyword>
<evidence type="ECO:0000259" key="2">
    <source>
        <dbReference type="Pfam" id="PF00296"/>
    </source>
</evidence>
<dbReference type="Proteomes" id="UP000069620">
    <property type="component" value="Unassembled WGS sequence"/>
</dbReference>
<dbReference type="InterPro" id="IPR050564">
    <property type="entry name" value="F420-G6PD/mer"/>
</dbReference>
<name>A0A100VUA0_9MYCO</name>
<evidence type="ECO:0000256" key="1">
    <source>
        <dbReference type="ARBA" id="ARBA00023002"/>
    </source>
</evidence>
<reference evidence="4" key="2">
    <citation type="submission" date="2016-02" db="EMBL/GenBank/DDBJ databases">
        <title>Draft genome sequence of five rapidly growing Mycobacterium species.</title>
        <authorList>
            <person name="Katahira K."/>
            <person name="Gotou Y."/>
            <person name="Iida K."/>
            <person name="Ogura Y."/>
            <person name="Hayashi T."/>
        </authorList>
    </citation>
    <scope>NUCLEOTIDE SEQUENCE [LARGE SCALE GENOMIC DNA]</scope>
    <source>
        <strain evidence="4">JCM15654</strain>
    </source>
</reference>
<keyword evidence="4" id="KW-1185">Reference proteome</keyword>
<dbReference type="AlphaFoldDB" id="A0A100VUA0"/>
<dbReference type="PANTHER" id="PTHR43244">
    <property type="match status" value="1"/>
</dbReference>
<evidence type="ECO:0000313" key="4">
    <source>
        <dbReference type="Proteomes" id="UP000069620"/>
    </source>
</evidence>
<dbReference type="GO" id="GO:0016705">
    <property type="term" value="F:oxidoreductase activity, acting on paired donors, with incorporation or reduction of molecular oxygen"/>
    <property type="evidence" value="ECO:0007669"/>
    <property type="project" value="InterPro"/>
</dbReference>
<accession>A0A100VUA0</accession>
<dbReference type="STRING" id="146020.RMCB_0022"/>
<dbReference type="SUPFAM" id="SSF51679">
    <property type="entry name" value="Bacterial luciferase-like"/>
    <property type="match status" value="1"/>
</dbReference>
<dbReference type="OrthoDB" id="675245at2"/>
<dbReference type="CDD" id="cd01097">
    <property type="entry name" value="Tetrahydromethanopterin_reductase"/>
    <property type="match status" value="1"/>
</dbReference>
<sequence>MSKAARSPRPAPRFGVVYRPDFPPETLPAIARAVDDASIAELWLWEDCFLQGAVAQAAVALASSDRLSVGIGLVPAPLRSVVATAMEIATLARIYPGRVKLGIGNGVQDWMSQAGVRVQSPLTLLREYVSALRALLDGENVTRSGRYVELASVRLSWVPPQPVPILVGGSGPKTLRLAPQVGQGVIIDCQNTVASVQATLTDISGCESLTETTSFARVMYLPCAPRDGARERLRAEATRWNVDAAAFGVGGTTGEIREGIARYVDVGIDTVVLQPIGDVRDFEALVAAAVAVARSWPSD</sequence>
<dbReference type="InterPro" id="IPR036661">
    <property type="entry name" value="Luciferase-like_sf"/>
</dbReference>
<dbReference type="Pfam" id="PF00296">
    <property type="entry name" value="Bac_luciferase"/>
    <property type="match status" value="1"/>
</dbReference>